<dbReference type="Gene3D" id="3.30.1150.10">
    <property type="match status" value="1"/>
</dbReference>
<evidence type="ECO:0000256" key="8">
    <source>
        <dbReference type="ARBA" id="ARBA00022989"/>
    </source>
</evidence>
<keyword evidence="5" id="KW-0997">Cell inner membrane</keyword>
<dbReference type="InterPro" id="IPR037682">
    <property type="entry name" value="TonB_C"/>
</dbReference>
<dbReference type="OrthoDB" id="8703302at2"/>
<dbReference type="EMBL" id="LXEW01000003">
    <property type="protein sequence ID" value="OAT54925.1"/>
    <property type="molecule type" value="Genomic_DNA"/>
</dbReference>
<dbReference type="PATRIC" id="fig|1354272.4.peg.78"/>
<evidence type="ECO:0000256" key="2">
    <source>
        <dbReference type="ARBA" id="ARBA00006555"/>
    </source>
</evidence>
<gene>
    <name evidence="13" type="ORF">M998_0074</name>
</gene>
<dbReference type="PANTHER" id="PTHR33446:SF2">
    <property type="entry name" value="PROTEIN TONB"/>
    <property type="match status" value="1"/>
</dbReference>
<evidence type="ECO:0000256" key="9">
    <source>
        <dbReference type="ARBA" id="ARBA00023136"/>
    </source>
</evidence>
<evidence type="ECO:0000313" key="14">
    <source>
        <dbReference type="Proteomes" id="UP000078224"/>
    </source>
</evidence>
<comment type="subcellular location">
    <subcellularLocation>
        <location evidence="1">Cell inner membrane</location>
        <topology evidence="1">Single-pass membrane protein</topology>
        <orientation evidence="1">Periplasmic side</orientation>
    </subcellularLocation>
</comment>
<comment type="caution">
    <text evidence="13">The sequence shown here is derived from an EMBL/GenBank/DDBJ whole genome shotgun (WGS) entry which is preliminary data.</text>
</comment>
<evidence type="ECO:0000256" key="6">
    <source>
        <dbReference type="ARBA" id="ARBA00022692"/>
    </source>
</evidence>
<evidence type="ECO:0000256" key="5">
    <source>
        <dbReference type="ARBA" id="ARBA00022519"/>
    </source>
</evidence>
<keyword evidence="9 11" id="KW-0472">Membrane</keyword>
<dbReference type="GO" id="GO:0015031">
    <property type="term" value="P:protein transport"/>
    <property type="evidence" value="ECO:0007669"/>
    <property type="project" value="UniProtKB-KW"/>
</dbReference>
<evidence type="ECO:0000256" key="10">
    <source>
        <dbReference type="SAM" id="MobiDB-lite"/>
    </source>
</evidence>
<dbReference type="AlphaFoldDB" id="A0A1B7K454"/>
<dbReference type="GO" id="GO:0098797">
    <property type="term" value="C:plasma membrane protein complex"/>
    <property type="evidence" value="ECO:0007669"/>
    <property type="project" value="TreeGrafter"/>
</dbReference>
<keyword evidence="14" id="KW-1185">Reference proteome</keyword>
<dbReference type="NCBIfam" id="TIGR01352">
    <property type="entry name" value="tonB_Cterm"/>
    <property type="match status" value="1"/>
</dbReference>
<keyword evidence="8 11" id="KW-1133">Transmembrane helix</keyword>
<proteinExistence type="inferred from homology"/>
<dbReference type="SUPFAM" id="SSF74653">
    <property type="entry name" value="TolA/TonB C-terminal domain"/>
    <property type="match status" value="1"/>
</dbReference>
<evidence type="ECO:0000256" key="7">
    <source>
        <dbReference type="ARBA" id="ARBA00022927"/>
    </source>
</evidence>
<dbReference type="Pfam" id="PF03544">
    <property type="entry name" value="TonB_C"/>
    <property type="match status" value="1"/>
</dbReference>
<dbReference type="PANTHER" id="PTHR33446">
    <property type="entry name" value="PROTEIN TONB-RELATED"/>
    <property type="match status" value="1"/>
</dbReference>
<dbReference type="InterPro" id="IPR051045">
    <property type="entry name" value="TonB-dependent_transducer"/>
</dbReference>
<keyword evidence="7" id="KW-0653">Protein transport</keyword>
<dbReference type="GO" id="GO:0031992">
    <property type="term" value="F:energy transducer activity"/>
    <property type="evidence" value="ECO:0007669"/>
    <property type="project" value="TreeGrafter"/>
</dbReference>
<dbReference type="RefSeq" id="WP_068444377.1">
    <property type="nucleotide sequence ID" value="NZ_LXEW01000003.1"/>
</dbReference>
<comment type="similarity">
    <text evidence="2">Belongs to the TonB family.</text>
</comment>
<dbReference type="Proteomes" id="UP000078224">
    <property type="component" value="Unassembled WGS sequence"/>
</dbReference>
<protein>
    <submittedName>
        <fullName evidence="13">Ferric siderophore transport system periplasmic binding protein</fullName>
    </submittedName>
</protein>
<sequence length="267" mass="29589">MNTAILEQGGQVTKIGSSVIFAIILHLAIIGFFLRTAQYEQFEELLPPPSVVMEISMEAEAEQLTEVNIGQTQALSVASQEQASKAEEVLLPPMAVNEQAEIQVAKTEKKKVKPELKKEKAENKEKRVKELESDKSKASDAPVTSDAAALQKTQRVAAQFNSSSQSNYDAKRQWEAMVLGKLNKFKRYPDDAKRRNRTGTPVVEFDVDPQGNVLMNSLVKKSGTQSLDREAQKVLSRAEPLPPPPAEMIKNGRVTVRIPIDFTIETD</sequence>
<evidence type="ECO:0000313" key="13">
    <source>
        <dbReference type="EMBL" id="OAT54925.1"/>
    </source>
</evidence>
<name>A0A1B7K454_9GAMM</name>
<accession>A0A1B7K454</accession>
<keyword evidence="3" id="KW-0813">Transport</keyword>
<feature type="transmembrane region" description="Helical" evidence="11">
    <location>
        <begin position="15"/>
        <end position="34"/>
    </location>
</feature>
<evidence type="ECO:0000256" key="1">
    <source>
        <dbReference type="ARBA" id="ARBA00004383"/>
    </source>
</evidence>
<reference evidence="13 14" key="1">
    <citation type="submission" date="2016-04" db="EMBL/GenBank/DDBJ databases">
        <title>ATOL: Assembling a taxonomically balanced genome-scale reconstruction of the evolutionary history of the Enterobacteriaceae.</title>
        <authorList>
            <person name="Plunkett G.III."/>
            <person name="Neeno-Eckwall E.C."/>
            <person name="Glasner J.D."/>
            <person name="Perna N.T."/>
        </authorList>
    </citation>
    <scope>NUCLEOTIDE SEQUENCE [LARGE SCALE GENOMIC DNA]</scope>
    <source>
        <strain evidence="13 14">ATCC 35613</strain>
    </source>
</reference>
<feature type="compositionally biased region" description="Basic and acidic residues" evidence="10">
    <location>
        <begin position="113"/>
        <end position="138"/>
    </location>
</feature>
<evidence type="ECO:0000256" key="11">
    <source>
        <dbReference type="SAM" id="Phobius"/>
    </source>
</evidence>
<keyword evidence="4" id="KW-1003">Cell membrane</keyword>
<evidence type="ECO:0000256" key="4">
    <source>
        <dbReference type="ARBA" id="ARBA00022475"/>
    </source>
</evidence>
<dbReference type="PROSITE" id="PS52015">
    <property type="entry name" value="TONB_CTD"/>
    <property type="match status" value="1"/>
</dbReference>
<feature type="region of interest" description="Disordered" evidence="10">
    <location>
        <begin position="107"/>
        <end position="150"/>
    </location>
</feature>
<keyword evidence="6 11" id="KW-0812">Transmembrane</keyword>
<dbReference type="InterPro" id="IPR006260">
    <property type="entry name" value="TonB/TolA_C"/>
</dbReference>
<feature type="domain" description="TonB C-terminal" evidence="12">
    <location>
        <begin position="173"/>
        <end position="267"/>
    </location>
</feature>
<dbReference type="GO" id="GO:0055085">
    <property type="term" value="P:transmembrane transport"/>
    <property type="evidence" value="ECO:0007669"/>
    <property type="project" value="InterPro"/>
</dbReference>
<evidence type="ECO:0000256" key="3">
    <source>
        <dbReference type="ARBA" id="ARBA00022448"/>
    </source>
</evidence>
<organism evidence="13 14">
    <name type="scientific">Providencia heimbachae ATCC 35613</name>
    <dbReference type="NCBI Taxonomy" id="1354272"/>
    <lineage>
        <taxon>Bacteria</taxon>
        <taxon>Pseudomonadati</taxon>
        <taxon>Pseudomonadota</taxon>
        <taxon>Gammaproteobacteria</taxon>
        <taxon>Enterobacterales</taxon>
        <taxon>Morganellaceae</taxon>
        <taxon>Providencia</taxon>
    </lineage>
</organism>
<evidence type="ECO:0000259" key="12">
    <source>
        <dbReference type="PROSITE" id="PS52015"/>
    </source>
</evidence>